<dbReference type="Pfam" id="PF09423">
    <property type="entry name" value="PhoD"/>
    <property type="match status" value="1"/>
</dbReference>
<proteinExistence type="predicted"/>
<dbReference type="SUPFAM" id="SSF56300">
    <property type="entry name" value="Metallo-dependent phosphatases"/>
    <property type="match status" value="1"/>
</dbReference>
<evidence type="ECO:0000259" key="2">
    <source>
        <dbReference type="Pfam" id="PF16655"/>
    </source>
</evidence>
<dbReference type="InterPro" id="IPR052900">
    <property type="entry name" value="Phospholipid_Metab_Enz"/>
</dbReference>
<dbReference type="AlphaFoldDB" id="A0A918T9S3"/>
<dbReference type="PROSITE" id="PS51318">
    <property type="entry name" value="TAT"/>
    <property type="match status" value="1"/>
</dbReference>
<dbReference type="EMBL" id="BMVB01000001">
    <property type="protein sequence ID" value="GHC33766.1"/>
    <property type="molecule type" value="Genomic_DNA"/>
</dbReference>
<protein>
    <submittedName>
        <fullName evidence="3">Alkaline phosphatase</fullName>
    </submittedName>
</protein>
<organism evidence="3 4">
    <name type="scientific">Streptomyces cinnamoneus</name>
    <name type="common">Streptoverticillium cinnamoneum</name>
    <dbReference type="NCBI Taxonomy" id="53446"/>
    <lineage>
        <taxon>Bacteria</taxon>
        <taxon>Bacillati</taxon>
        <taxon>Actinomycetota</taxon>
        <taxon>Actinomycetes</taxon>
        <taxon>Kitasatosporales</taxon>
        <taxon>Streptomycetaceae</taxon>
        <taxon>Streptomyces</taxon>
        <taxon>Streptomyces cinnamoneus group</taxon>
    </lineage>
</organism>
<dbReference type="PANTHER" id="PTHR43606:SF1">
    <property type="entry name" value="PHOD-LIKE PHOSPHATASE METALLOPHOSPHATASE DOMAIN-CONTAINING PROTEIN"/>
    <property type="match status" value="1"/>
</dbReference>
<evidence type="ECO:0000313" key="3">
    <source>
        <dbReference type="EMBL" id="GHC33766.1"/>
    </source>
</evidence>
<name>A0A918T9S3_STRCJ</name>
<dbReference type="InterPro" id="IPR032093">
    <property type="entry name" value="PhoD_N"/>
</dbReference>
<reference evidence="3" key="1">
    <citation type="journal article" date="2014" name="Int. J. Syst. Evol. Microbiol.">
        <title>Complete genome sequence of Corynebacterium casei LMG S-19264T (=DSM 44701T), isolated from a smear-ripened cheese.</title>
        <authorList>
            <consortium name="US DOE Joint Genome Institute (JGI-PGF)"/>
            <person name="Walter F."/>
            <person name="Albersmeier A."/>
            <person name="Kalinowski J."/>
            <person name="Ruckert C."/>
        </authorList>
    </citation>
    <scope>NUCLEOTIDE SEQUENCE</scope>
    <source>
        <strain evidence="3">JCM 4633</strain>
    </source>
</reference>
<dbReference type="Pfam" id="PF16655">
    <property type="entry name" value="PhoD_N"/>
    <property type="match status" value="1"/>
</dbReference>
<dbReference type="InterPro" id="IPR006311">
    <property type="entry name" value="TAT_signal"/>
</dbReference>
<feature type="domain" description="PhoD-like phosphatase metallophosphatase" evidence="1">
    <location>
        <begin position="153"/>
        <end position="501"/>
    </location>
</feature>
<accession>A0A918T9S3</accession>
<sequence>MGYGTGPVVGRRAVLRGSAAVAGAAALPPLAAAPAQALSGRPGAGWGVQAGDVTSSSGLIWVRSDRRARMIVETSATGSFRSARRWHGPLVGPDTDFTGRTALHGLPPGEQIHYRVLLADPDDPRRTGRPVHGTFRTAPAGRRDVRFVWSGDLAGQGWGINPDLGGYRIFEHMRRLDPDFFLCSGDTVYADGPIPASIALPGGGTWRNITTEEKSKVAETLAEFRGAFRYNLLDDHLRRFNAQVPTVVQWDDHEVRNNWYPGQILDDPRYTEKNVDVLAARSRRAFSEYFPLSTQRPDGDGRVYRVLHHGPLLDLFVLDMRTYRNANSPGRRPDDTQGILGEAQLRWLKRELARSRAVWKVIASDMPLGLVVPDGPADFEAVAQGDPGAPLGRELQIAELLRHIKHRRITGTVWLTADVHYTSAQHYDPARAAFGDFAPFWEFVTGPLNAGGFPAAKLDGTFGPEQPFVKAPAVANVPPGQDSQFFGEVAIDGEGGELTVRLRDERGAVLFTKVLQPGRVGQ</sequence>
<gene>
    <name evidence="3" type="ORF">GCM10010507_02860</name>
</gene>
<comment type="caution">
    <text evidence="3">The sequence shown here is derived from an EMBL/GenBank/DDBJ whole genome shotgun (WGS) entry which is preliminary data.</text>
</comment>
<dbReference type="RefSeq" id="WP_190107728.1">
    <property type="nucleotide sequence ID" value="NZ_BMVB01000001.1"/>
</dbReference>
<dbReference type="CDD" id="cd07389">
    <property type="entry name" value="MPP_PhoD"/>
    <property type="match status" value="1"/>
</dbReference>
<evidence type="ECO:0000259" key="1">
    <source>
        <dbReference type="Pfam" id="PF09423"/>
    </source>
</evidence>
<dbReference type="PANTHER" id="PTHR43606">
    <property type="entry name" value="PHOSPHATASE, PUTATIVE (AFU_ORTHOLOGUE AFUA_6G08710)-RELATED"/>
    <property type="match status" value="1"/>
</dbReference>
<dbReference type="Gene3D" id="3.60.21.70">
    <property type="entry name" value="PhoD-like phosphatase"/>
    <property type="match status" value="1"/>
</dbReference>
<dbReference type="Gene3D" id="2.60.40.380">
    <property type="entry name" value="Purple acid phosphatase-like, N-terminal"/>
    <property type="match status" value="1"/>
</dbReference>
<feature type="domain" description="Phospholipase D N-terminal" evidence="2">
    <location>
        <begin position="47"/>
        <end position="137"/>
    </location>
</feature>
<dbReference type="InterPro" id="IPR018946">
    <property type="entry name" value="PhoD-like_MPP"/>
</dbReference>
<dbReference type="InterPro" id="IPR029052">
    <property type="entry name" value="Metallo-depent_PP-like"/>
</dbReference>
<dbReference type="InterPro" id="IPR038607">
    <property type="entry name" value="PhoD-like_sf"/>
</dbReference>
<dbReference type="Proteomes" id="UP000646244">
    <property type="component" value="Unassembled WGS sequence"/>
</dbReference>
<reference evidence="3" key="2">
    <citation type="submission" date="2020-09" db="EMBL/GenBank/DDBJ databases">
        <authorList>
            <person name="Sun Q."/>
            <person name="Ohkuma M."/>
        </authorList>
    </citation>
    <scope>NUCLEOTIDE SEQUENCE</scope>
    <source>
        <strain evidence="3">JCM 4633</strain>
    </source>
</reference>
<evidence type="ECO:0000313" key="4">
    <source>
        <dbReference type="Proteomes" id="UP000646244"/>
    </source>
</evidence>